<name>A0A2S0KLI3_9FIRM</name>
<accession>A0A2S0KLI3</accession>
<feature type="transmembrane region" description="Helical" evidence="1">
    <location>
        <begin position="180"/>
        <end position="198"/>
    </location>
</feature>
<dbReference type="GO" id="GO:0015234">
    <property type="term" value="F:thiamine transmembrane transporter activity"/>
    <property type="evidence" value="ECO:0007669"/>
    <property type="project" value="InterPro"/>
</dbReference>
<dbReference type="OrthoDB" id="9795813at2"/>
<keyword evidence="3" id="KW-1185">Reference proteome</keyword>
<evidence type="ECO:0000313" key="2">
    <source>
        <dbReference type="EMBL" id="AVM41878.1"/>
    </source>
</evidence>
<feature type="transmembrane region" description="Helical" evidence="1">
    <location>
        <begin position="132"/>
        <end position="158"/>
    </location>
</feature>
<keyword evidence="1" id="KW-0812">Transmembrane</keyword>
<proteinExistence type="predicted"/>
<dbReference type="RefSeq" id="WP_106011866.1">
    <property type="nucleotide sequence ID" value="NZ_CP027226.1"/>
</dbReference>
<dbReference type="AlphaFoldDB" id="A0A2S0KLI3"/>
<evidence type="ECO:0000313" key="3">
    <source>
        <dbReference type="Proteomes" id="UP000237947"/>
    </source>
</evidence>
<keyword evidence="1" id="KW-0472">Membrane</keyword>
<dbReference type="Pfam" id="PF09515">
    <property type="entry name" value="Thia_YuaJ"/>
    <property type="match status" value="1"/>
</dbReference>
<dbReference type="GO" id="GO:0005886">
    <property type="term" value="C:plasma membrane"/>
    <property type="evidence" value="ECO:0007669"/>
    <property type="project" value="InterPro"/>
</dbReference>
<evidence type="ECO:0000256" key="1">
    <source>
        <dbReference type="SAM" id="Phobius"/>
    </source>
</evidence>
<dbReference type="NCBIfam" id="TIGR02357">
    <property type="entry name" value="ECF_ThiT_YuaJ"/>
    <property type="match status" value="1"/>
</dbReference>
<dbReference type="EMBL" id="CP027226">
    <property type="protein sequence ID" value="AVM41878.1"/>
    <property type="molecule type" value="Genomic_DNA"/>
</dbReference>
<dbReference type="KEGG" id="fsa:C5Q98_00910"/>
<dbReference type="Gene3D" id="1.10.1760.20">
    <property type="match status" value="1"/>
</dbReference>
<organism evidence="2 3">
    <name type="scientific">Fastidiosipila sanguinis</name>
    <dbReference type="NCBI Taxonomy" id="236753"/>
    <lineage>
        <taxon>Bacteria</taxon>
        <taxon>Bacillati</taxon>
        <taxon>Bacillota</taxon>
        <taxon>Clostridia</taxon>
        <taxon>Eubacteriales</taxon>
        <taxon>Oscillospiraceae</taxon>
        <taxon>Fastidiosipila</taxon>
    </lineage>
</organism>
<keyword evidence="1" id="KW-1133">Transmembrane helix</keyword>
<protein>
    <submittedName>
        <fullName evidence="2">Energy-coupled thiamine transporter ThiT</fullName>
    </submittedName>
</protein>
<dbReference type="Proteomes" id="UP000237947">
    <property type="component" value="Chromosome"/>
</dbReference>
<gene>
    <name evidence="2" type="primary">thiT</name>
    <name evidence="2" type="ORF">C5Q98_00910</name>
</gene>
<sequence>MDKNRGINSNTNSVQDVVEQRKTRITTIVEIALFAALSMALDYFIPSIGGLKISFKMLPVIILALRRGLLPGVLGGLLWGVLQILLGEATVLGAVQVIVEYILAFSAVGLAGLFRAAVQKTLYTEGARSKTLLYGSVATFIGSLARYVFHFIAGFWFWGKYAPEGMSPVVYSIVVNGKDFLVETACTIVIFVLLAPLFDRILRVKR</sequence>
<feature type="transmembrane region" description="Helical" evidence="1">
    <location>
        <begin position="91"/>
        <end position="111"/>
    </location>
</feature>
<reference evidence="3" key="1">
    <citation type="submission" date="2018-02" db="EMBL/GenBank/DDBJ databases">
        <authorList>
            <person name="Holder M.E."/>
            <person name="Ajami N.J."/>
            <person name="Petrosino J.F."/>
        </authorList>
    </citation>
    <scope>NUCLEOTIDE SEQUENCE [LARGE SCALE GENOMIC DNA]</scope>
    <source>
        <strain evidence="3">CCUG 47711</strain>
    </source>
</reference>
<dbReference type="InterPro" id="IPR012651">
    <property type="entry name" value="Thia_Transptr_ThiT"/>
</dbReference>